<dbReference type="Proteomes" id="UP000627715">
    <property type="component" value="Unassembled WGS sequence"/>
</dbReference>
<evidence type="ECO:0000256" key="2">
    <source>
        <dbReference type="ARBA" id="ARBA00006577"/>
    </source>
</evidence>
<protein>
    <recommendedName>
        <fullName evidence="6">Peptidyl-prolyl cis-trans isomerase</fullName>
        <ecNumber evidence="6">5.2.1.8</ecNumber>
    </recommendedName>
</protein>
<dbReference type="RefSeq" id="WP_068812177.1">
    <property type="nucleotide sequence ID" value="NZ_BMIY01000004.1"/>
</dbReference>
<evidence type="ECO:0000256" key="5">
    <source>
        <dbReference type="PROSITE-ProRule" id="PRU00277"/>
    </source>
</evidence>
<evidence type="ECO:0000256" key="4">
    <source>
        <dbReference type="ARBA" id="ARBA00023235"/>
    </source>
</evidence>
<dbReference type="InterPro" id="IPR001179">
    <property type="entry name" value="PPIase_FKBP_dom"/>
</dbReference>
<dbReference type="EC" id="5.2.1.8" evidence="6"/>
<comment type="caution">
    <text evidence="8">The sequence shown here is derived from an EMBL/GenBank/DDBJ whole genome shotgun (WGS) entry which is preliminary data.</text>
</comment>
<reference evidence="8" key="1">
    <citation type="journal article" date="2014" name="Int. J. Syst. Evol. Microbiol.">
        <title>Complete genome sequence of Corynebacterium casei LMG S-19264T (=DSM 44701T), isolated from a smear-ripened cheese.</title>
        <authorList>
            <consortium name="US DOE Joint Genome Institute (JGI-PGF)"/>
            <person name="Walter F."/>
            <person name="Albersmeier A."/>
            <person name="Kalinowski J."/>
            <person name="Ruckert C."/>
        </authorList>
    </citation>
    <scope>NUCLEOTIDE SEQUENCE</scope>
    <source>
        <strain evidence="8">CGMCC 1.15425</strain>
    </source>
</reference>
<dbReference type="InterPro" id="IPR046357">
    <property type="entry name" value="PPIase_dom_sf"/>
</dbReference>
<evidence type="ECO:0000259" key="7">
    <source>
        <dbReference type="PROSITE" id="PS50059"/>
    </source>
</evidence>
<feature type="domain" description="PPIase FKBP-type" evidence="7">
    <location>
        <begin position="13"/>
        <end position="87"/>
    </location>
</feature>
<comment type="catalytic activity">
    <reaction evidence="1 5 6">
        <text>[protein]-peptidylproline (omega=180) = [protein]-peptidylproline (omega=0)</text>
        <dbReference type="Rhea" id="RHEA:16237"/>
        <dbReference type="Rhea" id="RHEA-COMP:10747"/>
        <dbReference type="Rhea" id="RHEA-COMP:10748"/>
        <dbReference type="ChEBI" id="CHEBI:83833"/>
        <dbReference type="ChEBI" id="CHEBI:83834"/>
        <dbReference type="EC" id="5.2.1.8"/>
    </reaction>
</comment>
<reference evidence="8" key="2">
    <citation type="submission" date="2020-09" db="EMBL/GenBank/DDBJ databases">
        <authorList>
            <person name="Sun Q."/>
            <person name="Zhou Y."/>
        </authorList>
    </citation>
    <scope>NUCLEOTIDE SEQUENCE</scope>
    <source>
        <strain evidence="8">CGMCC 1.15425</strain>
    </source>
</reference>
<evidence type="ECO:0000313" key="8">
    <source>
        <dbReference type="EMBL" id="GGG54886.1"/>
    </source>
</evidence>
<dbReference type="PANTHER" id="PTHR47861">
    <property type="entry name" value="FKBP-TYPE PEPTIDYL-PROLYL CIS-TRANS ISOMERASE SLYD"/>
    <property type="match status" value="1"/>
</dbReference>
<dbReference type="PROSITE" id="PS50059">
    <property type="entry name" value="FKBP_PPIASE"/>
    <property type="match status" value="1"/>
</dbReference>
<dbReference type="PANTHER" id="PTHR47861:SF4">
    <property type="entry name" value="FKBP-TYPE 16 KDA PEPTIDYL-PROLYL CIS-TRANS ISOMERASE"/>
    <property type="match status" value="1"/>
</dbReference>
<accession>A0A917GRL3</accession>
<dbReference type="Pfam" id="PF00254">
    <property type="entry name" value="FKBP_C"/>
    <property type="match status" value="1"/>
</dbReference>
<organism evidence="8 9">
    <name type="scientific">Pseudohongiella nitratireducens</name>
    <dbReference type="NCBI Taxonomy" id="1768907"/>
    <lineage>
        <taxon>Bacteria</taxon>
        <taxon>Pseudomonadati</taxon>
        <taxon>Pseudomonadota</taxon>
        <taxon>Gammaproteobacteria</taxon>
        <taxon>Pseudomonadales</taxon>
        <taxon>Pseudohongiellaceae</taxon>
        <taxon>Pseudohongiella</taxon>
    </lineage>
</organism>
<evidence type="ECO:0000313" key="9">
    <source>
        <dbReference type="Proteomes" id="UP000627715"/>
    </source>
</evidence>
<keyword evidence="4 5" id="KW-0413">Isomerase</keyword>
<keyword evidence="3 5" id="KW-0697">Rotamase</keyword>
<sequence length="165" mass="17531">MPEQTQLAEISAGARVTLNFELALTDGEVIDSNYGRDPVTFVIGDGNMLPGFEAALEGLSQGDSVEITLAPEMAFGAVNPENVQSMPRQRFSGLLANTTDPVQEGTVLSFTDANGNDMPGIVRQIGELNIVIDFNHPLAGHDIVFKADIHAVIPPGTQTVNIQSV</sequence>
<dbReference type="GO" id="GO:0003755">
    <property type="term" value="F:peptidyl-prolyl cis-trans isomerase activity"/>
    <property type="evidence" value="ECO:0007669"/>
    <property type="project" value="UniProtKB-UniRule"/>
</dbReference>
<evidence type="ECO:0000256" key="1">
    <source>
        <dbReference type="ARBA" id="ARBA00000971"/>
    </source>
</evidence>
<comment type="similarity">
    <text evidence="2 6">Belongs to the FKBP-type PPIase family.</text>
</comment>
<evidence type="ECO:0000256" key="6">
    <source>
        <dbReference type="RuleBase" id="RU003915"/>
    </source>
</evidence>
<dbReference type="OrthoDB" id="9808891at2"/>
<proteinExistence type="inferred from homology"/>
<dbReference type="SUPFAM" id="SSF54534">
    <property type="entry name" value="FKBP-like"/>
    <property type="match status" value="1"/>
</dbReference>
<name>A0A917GRL3_9GAMM</name>
<keyword evidence="9" id="KW-1185">Reference proteome</keyword>
<gene>
    <name evidence="8" type="ORF">GCM10011403_09980</name>
</gene>
<dbReference type="Gene3D" id="3.10.50.40">
    <property type="match status" value="1"/>
</dbReference>
<dbReference type="AlphaFoldDB" id="A0A917GRL3"/>
<evidence type="ECO:0000256" key="3">
    <source>
        <dbReference type="ARBA" id="ARBA00023110"/>
    </source>
</evidence>
<dbReference type="EMBL" id="BMIY01000004">
    <property type="protein sequence ID" value="GGG54886.1"/>
    <property type="molecule type" value="Genomic_DNA"/>
</dbReference>